<reference evidence="2 3" key="1">
    <citation type="submission" date="2019-04" db="EMBL/GenBank/DDBJ databases">
        <title>Comparative genomics and transcriptomics to analyze fruiting body development in filamentous ascomycetes.</title>
        <authorList>
            <consortium name="DOE Joint Genome Institute"/>
            <person name="Lutkenhaus R."/>
            <person name="Traeger S."/>
            <person name="Breuer J."/>
            <person name="Kuo A."/>
            <person name="Lipzen A."/>
            <person name="Pangilinan J."/>
            <person name="Dilworth D."/>
            <person name="Sandor L."/>
            <person name="Poggeler S."/>
            <person name="Barry K."/>
            <person name="Grigoriev I.V."/>
            <person name="Nowrousian M."/>
        </authorList>
    </citation>
    <scope>NUCLEOTIDE SEQUENCE [LARGE SCALE GENOMIC DNA]</scope>
    <source>
        <strain evidence="2 3">CBS 389.68</strain>
    </source>
</reference>
<protein>
    <submittedName>
        <fullName evidence="2">Uncharacterized protein</fullName>
    </submittedName>
</protein>
<sequence length="321" mass="33133">MVLLGAVGWAVGRVRRRGRKARELMLVRERGKDVETEFEDDELELVSVGEKRGGGEAVGAYVGLGEKQTNYELEEEEALTSGKEKDAYTETSGMKGGYGVSEDPGLDAESEMRRSYKIGDDSTELCTRGSGYSRSCYKATSLCGTANGSGTVSRTWTGEAGYTASGYSLSGPGSGSASVSGFGVGPGSGSGSGSGLVSTSGFSDSNQNPNHIVNSNTTSPSSSAHSAESDNHSPMIATSESAPMLPAISTSESSSTLGPVWASGSQPASVSQSEPLSESESVSGQQQHFTDGAISTPSSFGRAPFRLSLHLEHNGLGIHDG</sequence>
<feature type="compositionally biased region" description="Gly residues" evidence="1">
    <location>
        <begin position="182"/>
        <end position="194"/>
    </location>
</feature>
<feature type="region of interest" description="Disordered" evidence="1">
    <location>
        <begin position="169"/>
        <end position="301"/>
    </location>
</feature>
<evidence type="ECO:0000313" key="2">
    <source>
        <dbReference type="EMBL" id="TGZ79001.1"/>
    </source>
</evidence>
<dbReference type="InParanoid" id="A0A4S2MP89"/>
<keyword evidence="3" id="KW-1185">Reference proteome</keyword>
<feature type="region of interest" description="Disordered" evidence="1">
    <location>
        <begin position="76"/>
        <end position="110"/>
    </location>
</feature>
<dbReference type="Proteomes" id="UP000298138">
    <property type="component" value="Unassembled WGS sequence"/>
</dbReference>
<feature type="compositionally biased region" description="Polar residues" evidence="1">
    <location>
        <begin position="248"/>
        <end position="299"/>
    </location>
</feature>
<name>A0A4S2MP89_9PEZI</name>
<organism evidence="2 3">
    <name type="scientific">Ascodesmis nigricans</name>
    <dbReference type="NCBI Taxonomy" id="341454"/>
    <lineage>
        <taxon>Eukaryota</taxon>
        <taxon>Fungi</taxon>
        <taxon>Dikarya</taxon>
        <taxon>Ascomycota</taxon>
        <taxon>Pezizomycotina</taxon>
        <taxon>Pezizomycetes</taxon>
        <taxon>Pezizales</taxon>
        <taxon>Ascodesmidaceae</taxon>
        <taxon>Ascodesmis</taxon>
    </lineage>
</organism>
<dbReference type="EMBL" id="ML220135">
    <property type="protein sequence ID" value="TGZ79001.1"/>
    <property type="molecule type" value="Genomic_DNA"/>
</dbReference>
<dbReference type="AlphaFoldDB" id="A0A4S2MP89"/>
<evidence type="ECO:0000313" key="3">
    <source>
        <dbReference type="Proteomes" id="UP000298138"/>
    </source>
</evidence>
<feature type="compositionally biased region" description="Polar residues" evidence="1">
    <location>
        <begin position="204"/>
        <end position="214"/>
    </location>
</feature>
<evidence type="ECO:0000256" key="1">
    <source>
        <dbReference type="SAM" id="MobiDB-lite"/>
    </source>
</evidence>
<accession>A0A4S2MP89</accession>
<feature type="compositionally biased region" description="Low complexity" evidence="1">
    <location>
        <begin position="215"/>
        <end position="226"/>
    </location>
</feature>
<proteinExistence type="predicted"/>
<gene>
    <name evidence="2" type="ORF">EX30DRAFT_373342</name>
</gene>
<feature type="compositionally biased region" description="Low complexity" evidence="1">
    <location>
        <begin position="169"/>
        <end position="181"/>
    </location>
</feature>